<dbReference type="AlphaFoldDB" id="M2SXL6"/>
<feature type="region of interest" description="Disordered" evidence="2">
    <location>
        <begin position="1"/>
        <end position="39"/>
    </location>
</feature>
<feature type="compositionally biased region" description="Polar residues" evidence="2">
    <location>
        <begin position="152"/>
        <end position="161"/>
    </location>
</feature>
<dbReference type="PANTHER" id="PTHR37012:SF7">
    <property type="entry name" value="B-ZIP TRANSCRIPTION FACTOR (EUROFUNG)-RELATED"/>
    <property type="match status" value="1"/>
</dbReference>
<evidence type="ECO:0008006" key="5">
    <source>
        <dbReference type="Google" id="ProtNLM"/>
    </source>
</evidence>
<evidence type="ECO:0000313" key="3">
    <source>
        <dbReference type="EMBL" id="EMD90130.1"/>
    </source>
</evidence>
<organism evidence="3 4">
    <name type="scientific">Cochliobolus heterostrophus (strain C5 / ATCC 48332 / race O)</name>
    <name type="common">Southern corn leaf blight fungus</name>
    <name type="synonym">Bipolaris maydis</name>
    <dbReference type="NCBI Taxonomy" id="701091"/>
    <lineage>
        <taxon>Eukaryota</taxon>
        <taxon>Fungi</taxon>
        <taxon>Dikarya</taxon>
        <taxon>Ascomycota</taxon>
        <taxon>Pezizomycotina</taxon>
        <taxon>Dothideomycetes</taxon>
        <taxon>Pleosporomycetidae</taxon>
        <taxon>Pleosporales</taxon>
        <taxon>Pleosporineae</taxon>
        <taxon>Pleosporaceae</taxon>
        <taxon>Bipolaris</taxon>
    </lineage>
</organism>
<dbReference type="GO" id="GO:0003700">
    <property type="term" value="F:DNA-binding transcription factor activity"/>
    <property type="evidence" value="ECO:0007669"/>
    <property type="project" value="InterPro"/>
</dbReference>
<name>M2SXL6_COCH5</name>
<feature type="coiled-coil region" evidence="1">
    <location>
        <begin position="70"/>
        <end position="97"/>
    </location>
</feature>
<feature type="compositionally biased region" description="Basic and acidic residues" evidence="2">
    <location>
        <begin position="162"/>
        <end position="171"/>
    </location>
</feature>
<dbReference type="HOGENOM" id="CLU_963135_0_0_1"/>
<feature type="compositionally biased region" description="Basic and acidic residues" evidence="2">
    <location>
        <begin position="212"/>
        <end position="226"/>
    </location>
</feature>
<dbReference type="OMA" id="KWFDQPE"/>
<feature type="compositionally biased region" description="Polar residues" evidence="2">
    <location>
        <begin position="175"/>
        <end position="199"/>
    </location>
</feature>
<dbReference type="PANTHER" id="PTHR37012">
    <property type="entry name" value="B-ZIP TRANSCRIPTION FACTOR (EUROFUNG)-RELATED"/>
    <property type="match status" value="1"/>
</dbReference>
<accession>M2SXL6</accession>
<gene>
    <name evidence="3" type="ORF">COCHEDRAFT_1178537</name>
</gene>
<dbReference type="OrthoDB" id="5086080at2759"/>
<dbReference type="InterPro" id="IPR046347">
    <property type="entry name" value="bZIP_sf"/>
</dbReference>
<dbReference type="Gene3D" id="1.20.5.170">
    <property type="match status" value="1"/>
</dbReference>
<dbReference type="SUPFAM" id="SSF57959">
    <property type="entry name" value="Leucine zipper domain"/>
    <property type="match status" value="1"/>
</dbReference>
<feature type="region of interest" description="Disordered" evidence="2">
    <location>
        <begin position="111"/>
        <end position="234"/>
    </location>
</feature>
<dbReference type="eggNOG" id="ENOG502RF66">
    <property type="taxonomic scope" value="Eukaryota"/>
</dbReference>
<keyword evidence="4" id="KW-1185">Reference proteome</keyword>
<reference evidence="4" key="2">
    <citation type="journal article" date="2013" name="PLoS Genet.">
        <title>Comparative genome structure, secondary metabolite, and effector coding capacity across Cochliobolus pathogens.</title>
        <authorList>
            <person name="Condon B.J."/>
            <person name="Leng Y."/>
            <person name="Wu D."/>
            <person name="Bushley K.E."/>
            <person name="Ohm R.A."/>
            <person name="Otillar R."/>
            <person name="Martin J."/>
            <person name="Schackwitz W."/>
            <person name="Grimwood J."/>
            <person name="MohdZainudin N."/>
            <person name="Xue C."/>
            <person name="Wang R."/>
            <person name="Manning V.A."/>
            <person name="Dhillon B."/>
            <person name="Tu Z.J."/>
            <person name="Steffenson B.J."/>
            <person name="Salamov A."/>
            <person name="Sun H."/>
            <person name="Lowry S."/>
            <person name="LaButti K."/>
            <person name="Han J."/>
            <person name="Copeland A."/>
            <person name="Lindquist E."/>
            <person name="Barry K."/>
            <person name="Schmutz J."/>
            <person name="Baker S.E."/>
            <person name="Ciuffetti L.M."/>
            <person name="Grigoriev I.V."/>
            <person name="Zhong S."/>
            <person name="Turgeon B.G."/>
        </authorList>
    </citation>
    <scope>NUCLEOTIDE SEQUENCE [LARGE SCALE GENOMIC DNA]</scope>
    <source>
        <strain evidence="4">C5 / ATCC 48332 / race O</strain>
    </source>
</reference>
<dbReference type="EMBL" id="KB445578">
    <property type="protein sequence ID" value="EMD90130.1"/>
    <property type="molecule type" value="Genomic_DNA"/>
</dbReference>
<keyword evidence="1" id="KW-0175">Coiled coil</keyword>
<proteinExistence type="predicted"/>
<reference evidence="3 4" key="1">
    <citation type="journal article" date="2012" name="PLoS Pathog.">
        <title>Diverse lifestyles and strategies of plant pathogenesis encoded in the genomes of eighteen Dothideomycetes fungi.</title>
        <authorList>
            <person name="Ohm R.A."/>
            <person name="Feau N."/>
            <person name="Henrissat B."/>
            <person name="Schoch C.L."/>
            <person name="Horwitz B.A."/>
            <person name="Barry K.W."/>
            <person name="Condon B.J."/>
            <person name="Copeland A.C."/>
            <person name="Dhillon B."/>
            <person name="Glaser F."/>
            <person name="Hesse C.N."/>
            <person name="Kosti I."/>
            <person name="LaButti K."/>
            <person name="Lindquist E.A."/>
            <person name="Lucas S."/>
            <person name="Salamov A.A."/>
            <person name="Bradshaw R.E."/>
            <person name="Ciuffetti L."/>
            <person name="Hamelin R.C."/>
            <person name="Kema G.H.J."/>
            <person name="Lawrence C."/>
            <person name="Scott J.A."/>
            <person name="Spatafora J.W."/>
            <person name="Turgeon B.G."/>
            <person name="de Wit P.J.G.M."/>
            <person name="Zhong S."/>
            <person name="Goodwin S.B."/>
            <person name="Grigoriev I.V."/>
        </authorList>
    </citation>
    <scope>NUCLEOTIDE SEQUENCE [LARGE SCALE GENOMIC DNA]</scope>
    <source>
        <strain evidence="4">C5 / ATCC 48332 / race O</strain>
    </source>
</reference>
<dbReference type="Proteomes" id="UP000016936">
    <property type="component" value="Unassembled WGS sequence"/>
</dbReference>
<sequence length="289" mass="31916">MDPEPKNAAPTQICITQNRKRPASEQERRERKRAIDRQAQRSLRVKTKIYIAKLERTIKILQSKDHNDATATLLSEIDALRAENEQLKHTIESVKSLVGLNAVSQDVLSAKPGPVTEDANHSSTAAAVGDTLPEPPTTCIDRDPQPSPLPDVNQSTSIGRTTSEDDQKWFDQPESPEQSDFFQPLPSSNGLTTVNQPTKATIDLDGMTLTPDPDKPVTPDYDREVTHSPGHRPLSRFAPEKKAEEIIQELLEAAPYSLMIQEILGSKVVLSLAHHSPHRPPSPSLTLSE</sequence>
<feature type="compositionally biased region" description="Basic and acidic residues" evidence="2">
    <location>
        <begin position="22"/>
        <end position="39"/>
    </location>
</feature>
<evidence type="ECO:0000256" key="2">
    <source>
        <dbReference type="SAM" id="MobiDB-lite"/>
    </source>
</evidence>
<protein>
    <recommendedName>
        <fullName evidence="5">BZIP domain-containing protein</fullName>
    </recommendedName>
</protein>
<evidence type="ECO:0000256" key="1">
    <source>
        <dbReference type="SAM" id="Coils"/>
    </source>
</evidence>
<evidence type="ECO:0000313" key="4">
    <source>
        <dbReference type="Proteomes" id="UP000016936"/>
    </source>
</evidence>